<dbReference type="Pfam" id="PF17170">
    <property type="entry name" value="DUF5128"/>
    <property type="match status" value="1"/>
</dbReference>
<dbReference type="Gene3D" id="2.120.10.30">
    <property type="entry name" value="TolB, C-terminal domain"/>
    <property type="match status" value="1"/>
</dbReference>
<dbReference type="RefSeq" id="WP_107031036.1">
    <property type="nucleotide sequence ID" value="NZ_CAPFED010000008.1"/>
</dbReference>
<gene>
    <name evidence="1" type="ORF">C5O23_00755</name>
</gene>
<evidence type="ECO:0000313" key="2">
    <source>
        <dbReference type="Proteomes" id="UP000244905"/>
    </source>
</evidence>
<dbReference type="Proteomes" id="UP000244905">
    <property type="component" value="Unassembled WGS sequence"/>
</dbReference>
<dbReference type="AlphaFoldDB" id="A0A2V1IPY1"/>
<sequence length="410" mass="46093">MKFILYTFLVICFALCTGCESRKSYVVTNQPQASILLSDFDSLFSLNLKEITLSNDFILSEVESIETICLETSDKSLIGRISMVEITDSLIIVADDIAPKKVLAFNIDGTFSHQIGAIGEGPEDYSSINQVFIANGSVYILDWTRSKLLTYKLTGEFISAIEIARPERPENIYLTDGGYIGTYAAYFERNPFNIRTFGMDGVVTGTALPFKYTRPNPAGHIVKDARLGQLFYTSLCDTIYSVSDSVINAIGRFGLYGPNDVPNFIEATSALNNRDYYRFMNTSSDIKIVNYIEMTVMPDSWYIEYQTPQYSYSCIVDPLTLRSKRYLRTDISNKFCYFPFVIVGKNGAASLLSYMDETASNALSEENLNYLRECFLTKGCNLSFGESTFENNNPVIIKFNLKTSMAETDI</sequence>
<name>A0A2V1IPY1_9BACT</name>
<dbReference type="InterPro" id="IPR011042">
    <property type="entry name" value="6-blade_b-propeller_TolB-like"/>
</dbReference>
<accession>A0A2V1IPY1</accession>
<organism evidence="1 2">
    <name type="scientific">Duncaniella muris</name>
    <dbReference type="NCBI Taxonomy" id="2094150"/>
    <lineage>
        <taxon>Bacteria</taxon>
        <taxon>Pseudomonadati</taxon>
        <taxon>Bacteroidota</taxon>
        <taxon>Bacteroidia</taxon>
        <taxon>Bacteroidales</taxon>
        <taxon>Muribaculaceae</taxon>
        <taxon>Duncaniella</taxon>
    </lineage>
</organism>
<comment type="caution">
    <text evidence="1">The sequence shown here is derived from an EMBL/GenBank/DDBJ whole genome shotgun (WGS) entry which is preliminary data.</text>
</comment>
<evidence type="ECO:0000313" key="1">
    <source>
        <dbReference type="EMBL" id="PWB04480.1"/>
    </source>
</evidence>
<proteinExistence type="predicted"/>
<protein>
    <submittedName>
        <fullName evidence="1">6-bladed beta-propeller</fullName>
    </submittedName>
</protein>
<reference evidence="2" key="1">
    <citation type="submission" date="2018-02" db="EMBL/GenBank/DDBJ databases">
        <authorList>
            <person name="Clavel T."/>
            <person name="Strowig T."/>
        </authorList>
    </citation>
    <scope>NUCLEOTIDE SEQUENCE [LARGE SCALE GENOMIC DNA]</scope>
    <source>
        <strain evidence="2">DSM 103720</strain>
    </source>
</reference>
<keyword evidence="2" id="KW-1185">Reference proteome</keyword>
<dbReference type="EMBL" id="PUEC01000001">
    <property type="protein sequence ID" value="PWB04480.1"/>
    <property type="molecule type" value="Genomic_DNA"/>
</dbReference>
<dbReference type="GeneID" id="82524877"/>